<dbReference type="HOGENOM" id="CLU_011988_2_1_1"/>
<dbReference type="Proteomes" id="UP000053257">
    <property type="component" value="Unassembled WGS sequence"/>
</dbReference>
<dbReference type="Pfam" id="PF12971">
    <property type="entry name" value="NAGLU_N"/>
    <property type="match status" value="1"/>
</dbReference>
<name>A0A0C3SB32_PHLG1</name>
<evidence type="ECO:0000259" key="4">
    <source>
        <dbReference type="Pfam" id="PF12971"/>
    </source>
</evidence>
<dbReference type="InterPro" id="IPR007781">
    <property type="entry name" value="NAGLU"/>
</dbReference>
<dbReference type="OrthoDB" id="64736at2759"/>
<dbReference type="AlphaFoldDB" id="A0A0C3SB32"/>
<keyword evidence="7" id="KW-1185">Reference proteome</keyword>
<evidence type="ECO:0000313" key="6">
    <source>
        <dbReference type="EMBL" id="KIP09707.1"/>
    </source>
</evidence>
<organism evidence="6 7">
    <name type="scientific">Phlebiopsis gigantea (strain 11061_1 CR5-6)</name>
    <name type="common">White-rot fungus</name>
    <name type="synonym">Peniophora gigantea</name>
    <dbReference type="NCBI Taxonomy" id="745531"/>
    <lineage>
        <taxon>Eukaryota</taxon>
        <taxon>Fungi</taxon>
        <taxon>Dikarya</taxon>
        <taxon>Basidiomycota</taxon>
        <taxon>Agaricomycotina</taxon>
        <taxon>Agaricomycetes</taxon>
        <taxon>Polyporales</taxon>
        <taxon>Phanerochaetaceae</taxon>
        <taxon>Phlebiopsis</taxon>
    </lineage>
</organism>
<dbReference type="Gene3D" id="3.30.379.10">
    <property type="entry name" value="Chitobiase/beta-hexosaminidase domain 2-like"/>
    <property type="match status" value="1"/>
</dbReference>
<feature type="chain" id="PRO_5002178315" evidence="2">
    <location>
        <begin position="21"/>
        <end position="750"/>
    </location>
</feature>
<evidence type="ECO:0000259" key="3">
    <source>
        <dbReference type="Pfam" id="PF05089"/>
    </source>
</evidence>
<reference evidence="6 7" key="1">
    <citation type="journal article" date="2014" name="PLoS Genet.">
        <title>Analysis of the Phlebiopsis gigantea genome, transcriptome and secretome provides insight into its pioneer colonization strategies of wood.</title>
        <authorList>
            <person name="Hori C."/>
            <person name="Ishida T."/>
            <person name="Igarashi K."/>
            <person name="Samejima M."/>
            <person name="Suzuki H."/>
            <person name="Master E."/>
            <person name="Ferreira P."/>
            <person name="Ruiz-Duenas F.J."/>
            <person name="Held B."/>
            <person name="Canessa P."/>
            <person name="Larrondo L.F."/>
            <person name="Schmoll M."/>
            <person name="Druzhinina I.S."/>
            <person name="Kubicek C.P."/>
            <person name="Gaskell J.A."/>
            <person name="Kersten P."/>
            <person name="St John F."/>
            <person name="Glasner J."/>
            <person name="Sabat G."/>
            <person name="Splinter BonDurant S."/>
            <person name="Syed K."/>
            <person name="Yadav J."/>
            <person name="Mgbeahuruike A.C."/>
            <person name="Kovalchuk A."/>
            <person name="Asiegbu F.O."/>
            <person name="Lackner G."/>
            <person name="Hoffmeister D."/>
            <person name="Rencoret J."/>
            <person name="Gutierrez A."/>
            <person name="Sun H."/>
            <person name="Lindquist E."/>
            <person name="Barry K."/>
            <person name="Riley R."/>
            <person name="Grigoriev I.V."/>
            <person name="Henrissat B."/>
            <person name="Kues U."/>
            <person name="Berka R.M."/>
            <person name="Martinez A.T."/>
            <person name="Covert S.F."/>
            <person name="Blanchette R.A."/>
            <person name="Cullen D."/>
        </authorList>
    </citation>
    <scope>NUCLEOTIDE SEQUENCE [LARGE SCALE GENOMIC DNA]</scope>
    <source>
        <strain evidence="6 7">11061_1 CR5-6</strain>
    </source>
</reference>
<proteinExistence type="predicted"/>
<dbReference type="Pfam" id="PF12972">
    <property type="entry name" value="NAGLU_C"/>
    <property type="match status" value="1"/>
</dbReference>
<dbReference type="Pfam" id="PF05089">
    <property type="entry name" value="NAGLU"/>
    <property type="match status" value="1"/>
</dbReference>
<dbReference type="Gene3D" id="1.20.120.670">
    <property type="entry name" value="N-acetyl-b-d-glucoasminidase"/>
    <property type="match status" value="1"/>
</dbReference>
<evidence type="ECO:0000256" key="1">
    <source>
        <dbReference type="ARBA" id="ARBA00022801"/>
    </source>
</evidence>
<gene>
    <name evidence="6" type="ORF">PHLGIDRAFT_126142</name>
</gene>
<dbReference type="InterPro" id="IPR029018">
    <property type="entry name" value="Hex-like_dom2"/>
</dbReference>
<dbReference type="EMBL" id="KN840463">
    <property type="protein sequence ID" value="KIP09707.1"/>
    <property type="molecule type" value="Genomic_DNA"/>
</dbReference>
<feature type="signal peptide" evidence="2">
    <location>
        <begin position="1"/>
        <end position="20"/>
    </location>
</feature>
<protein>
    <submittedName>
        <fullName evidence="6">Glycoside hydrolase family 89 protein</fullName>
    </submittedName>
</protein>
<dbReference type="PANTHER" id="PTHR12872:SF1">
    <property type="entry name" value="ALPHA-N-ACETYLGLUCOSAMINIDASE"/>
    <property type="match status" value="1"/>
</dbReference>
<feature type="domain" description="Alpha-N-acetylglucosaminidase N-terminal" evidence="4">
    <location>
        <begin position="26"/>
        <end position="107"/>
    </location>
</feature>
<dbReference type="PANTHER" id="PTHR12872">
    <property type="entry name" value="ALPHA-N-ACETYLGLUCOSAMINIDASE"/>
    <property type="match status" value="1"/>
</dbReference>
<dbReference type="InterPro" id="IPR024732">
    <property type="entry name" value="NAGLU_C"/>
</dbReference>
<dbReference type="Gene3D" id="3.20.20.80">
    <property type="entry name" value="Glycosidases"/>
    <property type="match status" value="1"/>
</dbReference>
<keyword evidence="2" id="KW-0732">Signal</keyword>
<sequence length="750" mass="83179">MSRFTGLCLFVLAALPHALADVDVSGIYGLVERRMPRHVGKFTLKGMDGEGDAFVISDTKGHSGGVTVECTTTNACARGLYTYVTEFGEVDIWWTGSRLHELALPLPKVGKPVSGSAIVPYRYHFNTVTFGYTTAFCGFDKWSLLLDWLALRGVNLPLAWNGYEKILIEVFQEVGLSDAEIFEFITGPAFLPWNRFGNEQGSWGGTLPVQFVEDQFALQKQILPRMVELGMTPILPAFTGFVPRAMASHYPNASIVNGSSWSGFLTALTNDSFLEPFDPLFPQMQKSFITKQQEAYGNITHFYTLDQYNENDPFSGNTSYLSSVSSNTVDSLRAADADAMWVLQGWLFFSSETFWTNDRVEAYLSGAPSDDSVLILDLYTEAQPQWNRTNSYFGKQWVWCQLHDYGGNIGMEGNLPAITQGPIAALHANGSSMVGMGLTMEGQEPGNELVYDALLDQAWSTTPLNISDYVTKWATRRYQVKSLPLNLKEAWGILGSTVFSNQDLASQATIKSILELSPDTTGLVNRTGHHPTKIPYDTNSTILAALELLVQTSKSTPALKTVPEFAFDIVELSRQLLVNRFVDHYNNLIGVWNSTSSSPRDVLLAGQPLLNLISDLDTLLFTNENYLLSTWISDARQWAHGNASYAAYLEYSARNQITLWGPDGEINDYASKQWAGVVGEYYGARWEAFISTLVGTKTSGQAYNSTVVKQVMLSIGETFSRKTWGSASEETWGTKGDTFTVVDVLLKHWT</sequence>
<accession>A0A0C3SB32</accession>
<evidence type="ECO:0000313" key="7">
    <source>
        <dbReference type="Proteomes" id="UP000053257"/>
    </source>
</evidence>
<feature type="domain" description="Alpha-N-acetylglucosaminidase C-terminal" evidence="5">
    <location>
        <begin position="469"/>
        <end position="746"/>
    </location>
</feature>
<feature type="domain" description="Alpha-N-acetylglucosaminidase tim-barrel" evidence="3">
    <location>
        <begin position="122"/>
        <end position="460"/>
    </location>
</feature>
<dbReference type="InterPro" id="IPR024240">
    <property type="entry name" value="NAGLU_N"/>
</dbReference>
<dbReference type="STRING" id="745531.A0A0C3SB32"/>
<evidence type="ECO:0000256" key="2">
    <source>
        <dbReference type="SAM" id="SignalP"/>
    </source>
</evidence>
<dbReference type="InterPro" id="IPR024733">
    <property type="entry name" value="NAGLU_tim-barrel"/>
</dbReference>
<keyword evidence="1 6" id="KW-0378">Hydrolase</keyword>
<dbReference type="GO" id="GO:0016787">
    <property type="term" value="F:hydrolase activity"/>
    <property type="evidence" value="ECO:0007669"/>
    <property type="project" value="UniProtKB-KW"/>
</dbReference>
<evidence type="ECO:0000259" key="5">
    <source>
        <dbReference type="Pfam" id="PF12972"/>
    </source>
</evidence>